<dbReference type="SMART" id="SM00020">
    <property type="entry name" value="Tryp_SPc"/>
    <property type="match status" value="1"/>
</dbReference>
<dbReference type="Pfam" id="PF00089">
    <property type="entry name" value="Trypsin"/>
    <property type="match status" value="1"/>
</dbReference>
<evidence type="ECO:0000313" key="8">
    <source>
        <dbReference type="RefSeq" id="XP_026678604.1"/>
    </source>
</evidence>
<feature type="domain" description="Peptidase S1" evidence="6">
    <location>
        <begin position="39"/>
        <end position="278"/>
    </location>
</feature>
<dbReference type="InterPro" id="IPR009003">
    <property type="entry name" value="Peptidase_S1_PA"/>
</dbReference>
<dbReference type="RefSeq" id="XP_026678604.1">
    <property type="nucleotide sequence ID" value="XM_026822803.1"/>
</dbReference>
<dbReference type="PANTHER" id="PTHR24252:SF7">
    <property type="entry name" value="HYALIN"/>
    <property type="match status" value="1"/>
</dbReference>
<feature type="chain" id="PRO_5017960717" evidence="5">
    <location>
        <begin position="19"/>
        <end position="280"/>
    </location>
</feature>
<keyword evidence="3" id="KW-0720">Serine protease</keyword>
<evidence type="ECO:0000259" key="6">
    <source>
        <dbReference type="PROSITE" id="PS50240"/>
    </source>
</evidence>
<feature type="signal peptide" evidence="5">
    <location>
        <begin position="1"/>
        <end position="18"/>
    </location>
</feature>
<keyword evidence="2" id="KW-0378">Hydrolase</keyword>
<evidence type="ECO:0000256" key="3">
    <source>
        <dbReference type="ARBA" id="ARBA00022825"/>
    </source>
</evidence>
<dbReference type="PaxDb" id="121845-A0A3Q0IQM8"/>
<dbReference type="KEGG" id="dci:103508096"/>
<dbReference type="GO" id="GO:0004252">
    <property type="term" value="F:serine-type endopeptidase activity"/>
    <property type="evidence" value="ECO:0007669"/>
    <property type="project" value="InterPro"/>
</dbReference>
<evidence type="ECO:0000256" key="2">
    <source>
        <dbReference type="ARBA" id="ARBA00022801"/>
    </source>
</evidence>
<dbReference type="PANTHER" id="PTHR24252">
    <property type="entry name" value="ACROSIN-RELATED"/>
    <property type="match status" value="1"/>
</dbReference>
<dbReference type="InterPro" id="IPR018114">
    <property type="entry name" value="TRYPSIN_HIS"/>
</dbReference>
<dbReference type="GeneID" id="103508096"/>
<dbReference type="SUPFAM" id="SSF50494">
    <property type="entry name" value="Trypsin-like serine proteases"/>
    <property type="match status" value="1"/>
</dbReference>
<organism evidence="7 8">
    <name type="scientific">Diaphorina citri</name>
    <name type="common">Asian citrus psyllid</name>
    <dbReference type="NCBI Taxonomy" id="121845"/>
    <lineage>
        <taxon>Eukaryota</taxon>
        <taxon>Metazoa</taxon>
        <taxon>Ecdysozoa</taxon>
        <taxon>Arthropoda</taxon>
        <taxon>Hexapoda</taxon>
        <taxon>Insecta</taxon>
        <taxon>Pterygota</taxon>
        <taxon>Neoptera</taxon>
        <taxon>Paraneoptera</taxon>
        <taxon>Hemiptera</taxon>
        <taxon>Sternorrhyncha</taxon>
        <taxon>Psylloidea</taxon>
        <taxon>Psyllidae</taxon>
        <taxon>Diaphorininae</taxon>
        <taxon>Diaphorina</taxon>
    </lineage>
</organism>
<evidence type="ECO:0000256" key="5">
    <source>
        <dbReference type="SAM" id="SignalP"/>
    </source>
</evidence>
<dbReference type="InterPro" id="IPR001254">
    <property type="entry name" value="Trypsin_dom"/>
</dbReference>
<proteinExistence type="predicted"/>
<evidence type="ECO:0000313" key="7">
    <source>
        <dbReference type="Proteomes" id="UP000079169"/>
    </source>
</evidence>
<keyword evidence="4" id="KW-1015">Disulfide bond</keyword>
<keyword evidence="1" id="KW-0645">Protease</keyword>
<dbReference type="InterPro" id="IPR043504">
    <property type="entry name" value="Peptidase_S1_PA_chymotrypsin"/>
</dbReference>
<keyword evidence="7" id="KW-1185">Reference proteome</keyword>
<dbReference type="STRING" id="121845.A0A3Q0IQM8"/>
<dbReference type="Proteomes" id="UP000079169">
    <property type="component" value="Unplaced"/>
</dbReference>
<dbReference type="PROSITE" id="PS50240">
    <property type="entry name" value="TRYPSIN_DOM"/>
    <property type="match status" value="1"/>
</dbReference>
<dbReference type="FunFam" id="2.40.10.10:FF:000006">
    <property type="entry name" value="Serine proteinase stubble"/>
    <property type="match status" value="1"/>
</dbReference>
<dbReference type="InterPro" id="IPR001314">
    <property type="entry name" value="Peptidase_S1A"/>
</dbReference>
<keyword evidence="5" id="KW-0732">Signal</keyword>
<protein>
    <submittedName>
        <fullName evidence="8">Trypsin-1-like</fullName>
    </submittedName>
</protein>
<sequence length="280" mass="30127">MVGLWLLTAMCALHLAGALTNFAGVPCGRSLASRRTGKIVGGLAANPGEFPWIVSLKRHGGHFCGGTIIHEQWIVTAAHCLCNGPSPLSASQINVTLKEHDLSRPSISTVPVLRIMFHPSHSCSSFNNDIALLELTRSIQWSDLIRPACLPSGSLDYSEQSVTVAGWGWTNENPSQGRRSNILQKVALSVVSNQVCQAWYQSEGKKINVKESQMCAGHEQGGKDACWADSGGPLMLLGAESTQVIGLVSTGIGCARPRLPGLYTRLTRYIGWISDTLDIH</sequence>
<accession>A0A3Q0IQM8</accession>
<evidence type="ECO:0000256" key="4">
    <source>
        <dbReference type="ARBA" id="ARBA00023157"/>
    </source>
</evidence>
<gene>
    <name evidence="8" type="primary">LOC103508096</name>
</gene>
<dbReference type="AlphaFoldDB" id="A0A3Q0IQM8"/>
<dbReference type="PROSITE" id="PS00134">
    <property type="entry name" value="TRYPSIN_HIS"/>
    <property type="match status" value="1"/>
</dbReference>
<dbReference type="CDD" id="cd00190">
    <property type="entry name" value="Tryp_SPc"/>
    <property type="match status" value="1"/>
</dbReference>
<evidence type="ECO:0000256" key="1">
    <source>
        <dbReference type="ARBA" id="ARBA00022670"/>
    </source>
</evidence>
<dbReference type="PRINTS" id="PR00722">
    <property type="entry name" value="CHYMOTRYPSIN"/>
</dbReference>
<dbReference type="Gene3D" id="2.40.10.10">
    <property type="entry name" value="Trypsin-like serine proteases"/>
    <property type="match status" value="1"/>
</dbReference>
<name>A0A3Q0IQM8_DIACI</name>
<dbReference type="GO" id="GO:0006508">
    <property type="term" value="P:proteolysis"/>
    <property type="evidence" value="ECO:0007669"/>
    <property type="project" value="UniProtKB-KW"/>
</dbReference>
<reference evidence="8" key="1">
    <citation type="submission" date="2025-08" db="UniProtKB">
        <authorList>
            <consortium name="RefSeq"/>
        </authorList>
    </citation>
    <scope>IDENTIFICATION</scope>
</reference>